<comment type="caution">
    <text evidence="1">The sequence shown here is derived from an EMBL/GenBank/DDBJ whole genome shotgun (WGS) entry which is preliminary data.</text>
</comment>
<name>A0A2H0XAQ0_UNCKA</name>
<accession>A0A2H0XAQ0</accession>
<dbReference type="EMBL" id="PEYV01000060">
    <property type="protein sequence ID" value="PIS21249.1"/>
    <property type="molecule type" value="Genomic_DNA"/>
</dbReference>
<evidence type="ECO:0000313" key="2">
    <source>
        <dbReference type="Proteomes" id="UP000231098"/>
    </source>
</evidence>
<reference evidence="2" key="1">
    <citation type="submission" date="2017-09" db="EMBL/GenBank/DDBJ databases">
        <title>Depth-based differentiation of microbial function through sediment-hosted aquifers and enrichment of novel symbionts in the deep terrestrial subsurface.</title>
        <authorList>
            <person name="Probst A.J."/>
            <person name="Ladd B."/>
            <person name="Jarett J.K."/>
            <person name="Geller-Mcgrath D.E."/>
            <person name="Sieber C.M.K."/>
            <person name="Emerson J.B."/>
            <person name="Anantharaman K."/>
            <person name="Thomas B.C."/>
            <person name="Malmstrom R."/>
            <person name="Stieglmeier M."/>
            <person name="Klingl A."/>
            <person name="Woyke T."/>
            <person name="Ryan C.M."/>
            <person name="Banfield J.F."/>
        </authorList>
    </citation>
    <scope>NUCLEOTIDE SEQUENCE [LARGE SCALE GENOMIC DNA]</scope>
</reference>
<sequence length="64" mass="7316">QMWSRETREGVVGKYTIYKGKLVDVEFIPILIEDYSQPRILTGAEAEVILTRMKEASVKIESSI</sequence>
<proteinExistence type="predicted"/>
<dbReference type="AlphaFoldDB" id="A0A2H0XAQ0"/>
<evidence type="ECO:0000313" key="1">
    <source>
        <dbReference type="EMBL" id="PIS21249.1"/>
    </source>
</evidence>
<dbReference type="Proteomes" id="UP000231098">
    <property type="component" value="Unassembled WGS sequence"/>
</dbReference>
<organism evidence="1 2">
    <name type="scientific">candidate division WWE3 bacterium CG08_land_8_20_14_0_20_41_15</name>
    <dbReference type="NCBI Taxonomy" id="1975086"/>
    <lineage>
        <taxon>Bacteria</taxon>
        <taxon>Katanobacteria</taxon>
    </lineage>
</organism>
<gene>
    <name evidence="1" type="ORF">COT51_03695</name>
</gene>
<feature type="non-terminal residue" evidence="1">
    <location>
        <position position="1"/>
    </location>
</feature>
<protein>
    <submittedName>
        <fullName evidence="1">Uncharacterized protein</fullName>
    </submittedName>
</protein>